<dbReference type="Proteomes" id="UP001302812">
    <property type="component" value="Unassembled WGS sequence"/>
</dbReference>
<name>A0AAN6YWX3_9PEZI</name>
<protein>
    <submittedName>
        <fullName evidence="1">Uncharacterized protein</fullName>
    </submittedName>
</protein>
<comment type="caution">
    <text evidence="1">The sequence shown here is derived from an EMBL/GenBank/DDBJ whole genome shotgun (WGS) entry which is preliminary data.</text>
</comment>
<evidence type="ECO:0000313" key="1">
    <source>
        <dbReference type="EMBL" id="KAK4115929.1"/>
    </source>
</evidence>
<gene>
    <name evidence="1" type="ORF">N656DRAFT_408924</name>
</gene>
<dbReference type="EMBL" id="MU853334">
    <property type="protein sequence ID" value="KAK4115929.1"/>
    <property type="molecule type" value="Genomic_DNA"/>
</dbReference>
<dbReference type="RefSeq" id="XP_064673499.1">
    <property type="nucleotide sequence ID" value="XM_064809558.1"/>
</dbReference>
<sequence>MRYSTQTYIYCDLTDHLGGLPRNTMSKYKSTNGNWVSVASGTFRTQRVHPGGNESGGLHWNDELRLVRLRKVLNDKIKTYAVGRGVSRTNYSSAVESYREIGEGDSAGCLHPEPRGLHAWPTLLIESGLSRSMMDLRRDMRWWFSRFPHQLIRSRLSFSQGMKVLETRSFRRSGRRRYKQLPAH</sequence>
<dbReference type="AlphaFoldDB" id="A0AAN6YWX3"/>
<accession>A0AAN6YWX3</accession>
<evidence type="ECO:0000313" key="2">
    <source>
        <dbReference type="Proteomes" id="UP001302812"/>
    </source>
</evidence>
<reference evidence="1" key="2">
    <citation type="submission" date="2023-05" db="EMBL/GenBank/DDBJ databases">
        <authorList>
            <consortium name="Lawrence Berkeley National Laboratory"/>
            <person name="Steindorff A."/>
            <person name="Hensen N."/>
            <person name="Bonometti L."/>
            <person name="Westerberg I."/>
            <person name="Brannstrom I.O."/>
            <person name="Guillou S."/>
            <person name="Cros-Aarteil S."/>
            <person name="Calhoun S."/>
            <person name="Haridas S."/>
            <person name="Kuo A."/>
            <person name="Mondo S."/>
            <person name="Pangilinan J."/>
            <person name="Riley R."/>
            <person name="Labutti K."/>
            <person name="Andreopoulos B."/>
            <person name="Lipzen A."/>
            <person name="Chen C."/>
            <person name="Yanf M."/>
            <person name="Daum C."/>
            <person name="Ng V."/>
            <person name="Clum A."/>
            <person name="Ohm R."/>
            <person name="Martin F."/>
            <person name="Silar P."/>
            <person name="Natvig D."/>
            <person name="Lalanne C."/>
            <person name="Gautier V."/>
            <person name="Ament-Velasquez S.L."/>
            <person name="Kruys A."/>
            <person name="Hutchinson M.I."/>
            <person name="Powell A.J."/>
            <person name="Barry K."/>
            <person name="Miller A.N."/>
            <person name="Grigoriev I.V."/>
            <person name="Debuchy R."/>
            <person name="Gladieux P."/>
            <person name="Thoren M.H."/>
            <person name="Johannesson H."/>
        </authorList>
    </citation>
    <scope>NUCLEOTIDE SEQUENCE</scope>
    <source>
        <strain evidence="1">CBS 508.74</strain>
    </source>
</reference>
<organism evidence="1 2">
    <name type="scientific">Canariomyces notabilis</name>
    <dbReference type="NCBI Taxonomy" id="2074819"/>
    <lineage>
        <taxon>Eukaryota</taxon>
        <taxon>Fungi</taxon>
        <taxon>Dikarya</taxon>
        <taxon>Ascomycota</taxon>
        <taxon>Pezizomycotina</taxon>
        <taxon>Sordariomycetes</taxon>
        <taxon>Sordariomycetidae</taxon>
        <taxon>Sordariales</taxon>
        <taxon>Chaetomiaceae</taxon>
        <taxon>Canariomyces</taxon>
    </lineage>
</organism>
<proteinExistence type="predicted"/>
<dbReference type="GeneID" id="89933682"/>
<keyword evidence="2" id="KW-1185">Reference proteome</keyword>
<reference evidence="1" key="1">
    <citation type="journal article" date="2023" name="Mol. Phylogenet. Evol.">
        <title>Genome-scale phylogeny and comparative genomics of the fungal order Sordariales.</title>
        <authorList>
            <person name="Hensen N."/>
            <person name="Bonometti L."/>
            <person name="Westerberg I."/>
            <person name="Brannstrom I.O."/>
            <person name="Guillou S."/>
            <person name="Cros-Aarteil S."/>
            <person name="Calhoun S."/>
            <person name="Haridas S."/>
            <person name="Kuo A."/>
            <person name="Mondo S."/>
            <person name="Pangilinan J."/>
            <person name="Riley R."/>
            <person name="LaButti K."/>
            <person name="Andreopoulos B."/>
            <person name="Lipzen A."/>
            <person name="Chen C."/>
            <person name="Yan M."/>
            <person name="Daum C."/>
            <person name="Ng V."/>
            <person name="Clum A."/>
            <person name="Steindorff A."/>
            <person name="Ohm R.A."/>
            <person name="Martin F."/>
            <person name="Silar P."/>
            <person name="Natvig D.O."/>
            <person name="Lalanne C."/>
            <person name="Gautier V."/>
            <person name="Ament-Velasquez S.L."/>
            <person name="Kruys A."/>
            <person name="Hutchinson M.I."/>
            <person name="Powell A.J."/>
            <person name="Barry K."/>
            <person name="Miller A.N."/>
            <person name="Grigoriev I.V."/>
            <person name="Debuchy R."/>
            <person name="Gladieux P."/>
            <person name="Hiltunen Thoren M."/>
            <person name="Johannesson H."/>
        </authorList>
    </citation>
    <scope>NUCLEOTIDE SEQUENCE</scope>
    <source>
        <strain evidence="1">CBS 508.74</strain>
    </source>
</reference>